<feature type="domain" description="Calponin-homology (CH)" evidence="2">
    <location>
        <begin position="270"/>
        <end position="391"/>
    </location>
</feature>
<dbReference type="Pfam" id="PF00307">
    <property type="entry name" value="CH"/>
    <property type="match status" value="1"/>
</dbReference>
<feature type="region of interest" description="Disordered" evidence="1">
    <location>
        <begin position="231"/>
        <end position="261"/>
    </location>
</feature>
<keyword evidence="4" id="KW-1185">Reference proteome</keyword>
<dbReference type="InParanoid" id="A0A1V9XL95"/>
<feature type="compositionally biased region" description="Polar residues" evidence="1">
    <location>
        <begin position="238"/>
        <end position="255"/>
    </location>
</feature>
<evidence type="ECO:0000259" key="2">
    <source>
        <dbReference type="PROSITE" id="PS50021"/>
    </source>
</evidence>
<proteinExistence type="predicted"/>
<name>A0A1V9XL95_9ACAR</name>
<accession>A0A1V9XL95</accession>
<organism evidence="3 4">
    <name type="scientific">Tropilaelaps mercedesae</name>
    <dbReference type="NCBI Taxonomy" id="418985"/>
    <lineage>
        <taxon>Eukaryota</taxon>
        <taxon>Metazoa</taxon>
        <taxon>Ecdysozoa</taxon>
        <taxon>Arthropoda</taxon>
        <taxon>Chelicerata</taxon>
        <taxon>Arachnida</taxon>
        <taxon>Acari</taxon>
        <taxon>Parasitiformes</taxon>
        <taxon>Mesostigmata</taxon>
        <taxon>Gamasina</taxon>
        <taxon>Dermanyssoidea</taxon>
        <taxon>Laelapidae</taxon>
        <taxon>Tropilaelaps</taxon>
    </lineage>
</organism>
<sequence length="392" mass="42400">MTRGSLCESVGVGVGPCLWPEMGYLGVLGPARAACKDDVDATDEIRRFAAQRMEFARSPKKPPQSTQPRHQPFISSAQASLASLQSSSSGHDLCTVSPSSEATIQATAGGQVTPSTLSPDPEFKPIQPGRSPRGVFTIPLKGRGCMPTMGFDAWIDAPRKVWINDPTVLRGDGTIGSGELLMGPLSGRCLTPEEEFRQRREAIIAKQRIEVKRTQKEAVIAFVKQRQSPLPGGASLSGLPQHQQQQPISPTSENTPPLPNFTIRRGLDRAREELELLGRMRAIIEARLKMTLPENLAGALTDGVVLCHLANNVRPRSVATIHVPSAANPKLTMAKCRRNVDNFLDACRRLGVPPVFSSNSRSPIFVAQTASQTSAPYSISCALVHLIDAHLR</sequence>
<dbReference type="EMBL" id="MNPL01008481">
    <property type="protein sequence ID" value="OQR74221.1"/>
    <property type="molecule type" value="Genomic_DNA"/>
</dbReference>
<dbReference type="PROSITE" id="PS50021">
    <property type="entry name" value="CH"/>
    <property type="match status" value="1"/>
</dbReference>
<dbReference type="InterPro" id="IPR036872">
    <property type="entry name" value="CH_dom_sf"/>
</dbReference>
<protein>
    <submittedName>
        <fullName evidence="3">Leucine-rich repeat and calponin homology domain-containing protein 3-like</fullName>
    </submittedName>
</protein>
<feature type="region of interest" description="Disordered" evidence="1">
    <location>
        <begin position="102"/>
        <end position="133"/>
    </location>
</feature>
<dbReference type="InterPro" id="IPR001715">
    <property type="entry name" value="CH_dom"/>
</dbReference>
<dbReference type="AlphaFoldDB" id="A0A1V9XL95"/>
<dbReference type="STRING" id="418985.A0A1V9XL95"/>
<evidence type="ECO:0000256" key="1">
    <source>
        <dbReference type="SAM" id="MobiDB-lite"/>
    </source>
</evidence>
<dbReference type="SUPFAM" id="SSF47576">
    <property type="entry name" value="Calponin-homology domain, CH-domain"/>
    <property type="match status" value="1"/>
</dbReference>
<dbReference type="Proteomes" id="UP000192247">
    <property type="component" value="Unassembled WGS sequence"/>
</dbReference>
<gene>
    <name evidence="3" type="ORF">BIW11_03455</name>
</gene>
<comment type="caution">
    <text evidence="3">The sequence shown here is derived from an EMBL/GenBank/DDBJ whole genome shotgun (WGS) entry which is preliminary data.</text>
</comment>
<evidence type="ECO:0000313" key="3">
    <source>
        <dbReference type="EMBL" id="OQR74221.1"/>
    </source>
</evidence>
<reference evidence="3 4" key="1">
    <citation type="journal article" date="2017" name="Gigascience">
        <title>Draft genome of the honey bee ectoparasitic mite, Tropilaelaps mercedesae, is shaped by the parasitic life history.</title>
        <authorList>
            <person name="Dong X."/>
            <person name="Armstrong S.D."/>
            <person name="Xia D."/>
            <person name="Makepeace B.L."/>
            <person name="Darby A.C."/>
            <person name="Kadowaki T."/>
        </authorList>
    </citation>
    <scope>NUCLEOTIDE SEQUENCE [LARGE SCALE GENOMIC DNA]</scope>
    <source>
        <strain evidence="3">Wuxi-XJTLU</strain>
    </source>
</reference>
<dbReference type="Gene3D" id="1.10.418.10">
    <property type="entry name" value="Calponin-like domain"/>
    <property type="match status" value="1"/>
</dbReference>
<feature type="compositionally biased region" description="Polar residues" evidence="1">
    <location>
        <begin position="102"/>
        <end position="118"/>
    </location>
</feature>
<dbReference type="OrthoDB" id="6492388at2759"/>
<dbReference type="SMART" id="SM00033">
    <property type="entry name" value="CH"/>
    <property type="match status" value="1"/>
</dbReference>
<evidence type="ECO:0000313" key="4">
    <source>
        <dbReference type="Proteomes" id="UP000192247"/>
    </source>
</evidence>